<evidence type="ECO:0000313" key="11">
    <source>
        <dbReference type="EMBL" id="GAH03642.1"/>
    </source>
</evidence>
<sequence length="283" mass="30495">FSHAAMATTFEILILHEDARYAHQAAWEAFEDLDRLEQGLSRFIENSDISRINNLAAGQPLRIGPDTFECLQLCARMSTETEGAFDITIGSLMGYWLHEGKNTRMPSEKELDAARRLTGMHLVQLEEAGHTVQLLASPVGIDLGGFGKGYAVDRMAELLRDWSIDTALIHGGASSVLALGAPPGTEGWPLTLSRPGHRQQTLAHLNLRDRALGGSGLRKGQHIIDPRTACPVKGRVAAWASAPTAATADALSTAFLVMAPDAVNNYCSHHPGALAMIVLEDQG</sequence>
<evidence type="ECO:0000256" key="8">
    <source>
        <dbReference type="ARBA" id="ARBA00022842"/>
    </source>
</evidence>
<accession>X1C8D9</accession>
<evidence type="ECO:0000256" key="7">
    <source>
        <dbReference type="ARBA" id="ARBA00022827"/>
    </source>
</evidence>
<proteinExistence type="predicted"/>
<keyword evidence="8" id="KW-0460">Magnesium</keyword>
<evidence type="ECO:0000256" key="2">
    <source>
        <dbReference type="ARBA" id="ARBA00011955"/>
    </source>
</evidence>
<comment type="catalytic activity">
    <reaction evidence="10">
        <text>L-threonyl-[protein] + FAD = FMN-L-threonyl-[protein] + AMP + H(+)</text>
        <dbReference type="Rhea" id="RHEA:36847"/>
        <dbReference type="Rhea" id="RHEA-COMP:11060"/>
        <dbReference type="Rhea" id="RHEA-COMP:11061"/>
        <dbReference type="ChEBI" id="CHEBI:15378"/>
        <dbReference type="ChEBI" id="CHEBI:30013"/>
        <dbReference type="ChEBI" id="CHEBI:57692"/>
        <dbReference type="ChEBI" id="CHEBI:74257"/>
        <dbReference type="ChEBI" id="CHEBI:456215"/>
        <dbReference type="EC" id="2.7.1.180"/>
    </reaction>
</comment>
<dbReference type="PANTHER" id="PTHR30040:SF2">
    <property type="entry name" value="FAD:PROTEIN FMN TRANSFERASE"/>
    <property type="match status" value="1"/>
</dbReference>
<dbReference type="EC" id="2.7.1.180" evidence="2"/>
<protein>
    <recommendedName>
        <fullName evidence="3">FAD:protein FMN transferase</fullName>
        <ecNumber evidence="2">2.7.1.180</ecNumber>
    </recommendedName>
    <alternativeName>
        <fullName evidence="9">Flavin transferase</fullName>
    </alternativeName>
</protein>
<comment type="caution">
    <text evidence="11">The sequence shown here is derived from an EMBL/GenBank/DDBJ whole genome shotgun (WGS) entry which is preliminary data.</text>
</comment>
<keyword evidence="5" id="KW-0808">Transferase</keyword>
<feature type="non-terminal residue" evidence="11">
    <location>
        <position position="283"/>
    </location>
</feature>
<dbReference type="PIRSF" id="PIRSF006268">
    <property type="entry name" value="ApbE"/>
    <property type="match status" value="1"/>
</dbReference>
<evidence type="ECO:0000256" key="1">
    <source>
        <dbReference type="ARBA" id="ARBA00001946"/>
    </source>
</evidence>
<evidence type="ECO:0000256" key="5">
    <source>
        <dbReference type="ARBA" id="ARBA00022679"/>
    </source>
</evidence>
<feature type="non-terminal residue" evidence="11">
    <location>
        <position position="1"/>
    </location>
</feature>
<organism evidence="11">
    <name type="scientific">marine sediment metagenome</name>
    <dbReference type="NCBI Taxonomy" id="412755"/>
    <lineage>
        <taxon>unclassified sequences</taxon>
        <taxon>metagenomes</taxon>
        <taxon>ecological metagenomes</taxon>
    </lineage>
</organism>
<dbReference type="Pfam" id="PF02424">
    <property type="entry name" value="ApbE"/>
    <property type="match status" value="1"/>
</dbReference>
<dbReference type="EMBL" id="BART01024379">
    <property type="protein sequence ID" value="GAH03642.1"/>
    <property type="molecule type" value="Genomic_DNA"/>
</dbReference>
<reference evidence="11" key="1">
    <citation type="journal article" date="2014" name="Front. Microbiol.">
        <title>High frequency of phylogenetically diverse reductive dehalogenase-homologous genes in deep subseafloor sedimentary metagenomes.</title>
        <authorList>
            <person name="Kawai M."/>
            <person name="Futagami T."/>
            <person name="Toyoda A."/>
            <person name="Takaki Y."/>
            <person name="Nishi S."/>
            <person name="Hori S."/>
            <person name="Arai W."/>
            <person name="Tsubouchi T."/>
            <person name="Morono Y."/>
            <person name="Uchiyama I."/>
            <person name="Ito T."/>
            <person name="Fujiyama A."/>
            <person name="Inagaki F."/>
            <person name="Takami H."/>
        </authorList>
    </citation>
    <scope>NUCLEOTIDE SEQUENCE</scope>
    <source>
        <strain evidence="11">Expedition CK06-06</strain>
    </source>
</reference>
<dbReference type="PANTHER" id="PTHR30040">
    <property type="entry name" value="THIAMINE BIOSYNTHESIS LIPOPROTEIN APBE"/>
    <property type="match status" value="1"/>
</dbReference>
<gene>
    <name evidence="11" type="ORF">S01H4_44057</name>
</gene>
<comment type="cofactor">
    <cofactor evidence="1">
        <name>Mg(2+)</name>
        <dbReference type="ChEBI" id="CHEBI:18420"/>
    </cofactor>
</comment>
<dbReference type="AlphaFoldDB" id="X1C8D9"/>
<evidence type="ECO:0000256" key="3">
    <source>
        <dbReference type="ARBA" id="ARBA00016337"/>
    </source>
</evidence>
<dbReference type="GO" id="GO:0046872">
    <property type="term" value="F:metal ion binding"/>
    <property type="evidence" value="ECO:0007669"/>
    <property type="project" value="UniProtKB-KW"/>
</dbReference>
<dbReference type="GO" id="GO:0016740">
    <property type="term" value="F:transferase activity"/>
    <property type="evidence" value="ECO:0007669"/>
    <property type="project" value="UniProtKB-KW"/>
</dbReference>
<evidence type="ECO:0000256" key="9">
    <source>
        <dbReference type="ARBA" id="ARBA00031306"/>
    </source>
</evidence>
<evidence type="ECO:0000256" key="6">
    <source>
        <dbReference type="ARBA" id="ARBA00022723"/>
    </source>
</evidence>
<dbReference type="Gene3D" id="3.10.520.10">
    <property type="entry name" value="ApbE-like domains"/>
    <property type="match status" value="1"/>
</dbReference>
<dbReference type="InterPro" id="IPR024932">
    <property type="entry name" value="ApbE"/>
</dbReference>
<name>X1C8D9_9ZZZZ</name>
<keyword evidence="6" id="KW-0479">Metal-binding</keyword>
<keyword evidence="7" id="KW-0274">FAD</keyword>
<evidence type="ECO:0000256" key="4">
    <source>
        <dbReference type="ARBA" id="ARBA00022630"/>
    </source>
</evidence>
<dbReference type="SUPFAM" id="SSF143631">
    <property type="entry name" value="ApbE-like"/>
    <property type="match status" value="1"/>
</dbReference>
<dbReference type="InterPro" id="IPR003374">
    <property type="entry name" value="ApbE-like_sf"/>
</dbReference>
<keyword evidence="4" id="KW-0285">Flavoprotein</keyword>
<evidence type="ECO:0000256" key="10">
    <source>
        <dbReference type="ARBA" id="ARBA00048540"/>
    </source>
</evidence>